<feature type="domain" description="DUF2007" evidence="1">
    <location>
        <begin position="9"/>
        <end position="71"/>
    </location>
</feature>
<evidence type="ECO:0000313" key="3">
    <source>
        <dbReference type="Proteomes" id="UP000563906"/>
    </source>
</evidence>
<dbReference type="AlphaFoldDB" id="A0A839APJ4"/>
<sequence>MMTDYTKFFTGTSIFVDRLDYLLKEVSIPTLIKNHHKSAILSGFGQSMDSVELFIYTSDIEKATPILENFKKEISE</sequence>
<dbReference type="EMBL" id="JACGLS010000001">
    <property type="protein sequence ID" value="MBA6155641.1"/>
    <property type="molecule type" value="Genomic_DNA"/>
</dbReference>
<organism evidence="2 3">
    <name type="scientific">Tenacibaculum pelagium</name>
    <dbReference type="NCBI Taxonomy" id="2759527"/>
    <lineage>
        <taxon>Bacteria</taxon>
        <taxon>Pseudomonadati</taxon>
        <taxon>Bacteroidota</taxon>
        <taxon>Flavobacteriia</taxon>
        <taxon>Flavobacteriales</taxon>
        <taxon>Flavobacteriaceae</taxon>
        <taxon>Tenacibaculum</taxon>
    </lineage>
</organism>
<accession>A0A839APJ4</accession>
<comment type="caution">
    <text evidence="2">The sequence shown here is derived from an EMBL/GenBank/DDBJ whole genome shotgun (WGS) entry which is preliminary data.</text>
</comment>
<evidence type="ECO:0000313" key="2">
    <source>
        <dbReference type="EMBL" id="MBA6155641.1"/>
    </source>
</evidence>
<evidence type="ECO:0000259" key="1">
    <source>
        <dbReference type="Pfam" id="PF09413"/>
    </source>
</evidence>
<reference evidence="2 3" key="1">
    <citation type="submission" date="2020-07" db="EMBL/GenBank/DDBJ databases">
        <title>Bacterium isolated from marine sediment.</title>
        <authorList>
            <person name="Shang D."/>
            <person name="Du Z.-J."/>
        </authorList>
    </citation>
    <scope>NUCLEOTIDE SEQUENCE [LARGE SCALE GENOMIC DNA]</scope>
    <source>
        <strain evidence="2 3">S7007</strain>
    </source>
</reference>
<dbReference type="Proteomes" id="UP000563906">
    <property type="component" value="Unassembled WGS sequence"/>
</dbReference>
<protein>
    <submittedName>
        <fullName evidence="2">DUF2007 domain-containing protein</fullName>
    </submittedName>
</protein>
<name>A0A839APJ4_9FLAO</name>
<dbReference type="InterPro" id="IPR018551">
    <property type="entry name" value="DUF2007"/>
</dbReference>
<keyword evidence="3" id="KW-1185">Reference proteome</keyword>
<proteinExistence type="predicted"/>
<gene>
    <name evidence="2" type="ORF">H3Z83_03770</name>
</gene>
<dbReference type="Pfam" id="PF09413">
    <property type="entry name" value="DUF2007"/>
    <property type="match status" value="1"/>
</dbReference>